<dbReference type="Pfam" id="PF13516">
    <property type="entry name" value="LRR_6"/>
    <property type="match status" value="4"/>
</dbReference>
<protein>
    <submittedName>
        <fullName evidence="2">(California timema) hypothetical protein</fullName>
    </submittedName>
</protein>
<feature type="region of interest" description="Disordered" evidence="1">
    <location>
        <begin position="483"/>
        <end position="510"/>
    </location>
</feature>
<organism evidence="2">
    <name type="scientific">Timema californicum</name>
    <name type="common">California timema</name>
    <name type="synonym">Walking stick</name>
    <dbReference type="NCBI Taxonomy" id="61474"/>
    <lineage>
        <taxon>Eukaryota</taxon>
        <taxon>Metazoa</taxon>
        <taxon>Ecdysozoa</taxon>
        <taxon>Arthropoda</taxon>
        <taxon>Hexapoda</taxon>
        <taxon>Insecta</taxon>
        <taxon>Pterygota</taxon>
        <taxon>Neoptera</taxon>
        <taxon>Polyneoptera</taxon>
        <taxon>Phasmatodea</taxon>
        <taxon>Timematodea</taxon>
        <taxon>Timematoidea</taxon>
        <taxon>Timematidae</taxon>
        <taxon>Timema</taxon>
    </lineage>
</organism>
<reference evidence="2" key="1">
    <citation type="submission" date="2020-11" db="EMBL/GenBank/DDBJ databases">
        <authorList>
            <person name="Tran Van P."/>
        </authorList>
    </citation>
    <scope>NUCLEOTIDE SEQUENCE</scope>
</reference>
<feature type="compositionally biased region" description="Basic and acidic residues" evidence="1">
    <location>
        <begin position="1"/>
        <end position="13"/>
    </location>
</feature>
<name>A0A7R9P6D6_TIMCA</name>
<dbReference type="PANTHER" id="PTHR24114:SF2">
    <property type="entry name" value="F-BOX DOMAIN-CONTAINING PROTEIN-RELATED"/>
    <property type="match status" value="1"/>
</dbReference>
<dbReference type="PANTHER" id="PTHR24114">
    <property type="entry name" value="LEUCINE RICH REPEAT FAMILY PROTEIN"/>
    <property type="match status" value="1"/>
</dbReference>
<sequence>MKNEGKASGKEMDSDATTEITRNNTDTMRETTDTLTAVAQGETKIAKELESFSSIENKQVLCYILHPDTTKIDSSQIEKKEEAVEEETGLPVVTDPEIFVPFNKIIGKNPQGRPIKIWEEQITESVQHHTVTARGIRAMAEALYQNQNVKILDLEEILIDEMAAYFLGELLLENQNLVELNLSGCKLGSVGLEYLKVGISISRTMKKLNLSRNQLGDEGMVHLVEIIYDNSSLKHLNLSHNELGERSAQLLEEALEMNWSLEDLDLSWNSLYPRAGIMALMRGMSLNEGILKLDLSWNGLGMMHTGQALRNMLRKNKTLQTLNLSWNFYGAVLHVCSFVNRHNCQYWVDSDSDKTVKKIKNRPKVTVWCSVTPDHLKANILKLRDVKITVGGIYNNYKISIPDARKIHLARAKFEAQKPKKKKHFILKLGENPVLKTKFIKMIEEEKLKVEPELVQEIMNLFPDTKRAFVDVAAMKEYYLNLYPDTKPPEPNEKKEKKKKGKGKKGTKTK</sequence>
<feature type="region of interest" description="Disordered" evidence="1">
    <location>
        <begin position="1"/>
        <end position="30"/>
    </location>
</feature>
<dbReference type="InterPro" id="IPR032675">
    <property type="entry name" value="LRR_dom_sf"/>
</dbReference>
<evidence type="ECO:0000313" key="2">
    <source>
        <dbReference type="EMBL" id="CAD7571757.1"/>
    </source>
</evidence>
<dbReference type="InterPro" id="IPR001611">
    <property type="entry name" value="Leu-rich_rpt"/>
</dbReference>
<feature type="compositionally biased region" description="Basic residues" evidence="1">
    <location>
        <begin position="496"/>
        <end position="510"/>
    </location>
</feature>
<dbReference type="AlphaFoldDB" id="A0A7R9P6D6"/>
<evidence type="ECO:0000256" key="1">
    <source>
        <dbReference type="SAM" id="MobiDB-lite"/>
    </source>
</evidence>
<proteinExistence type="predicted"/>
<dbReference type="InterPro" id="IPR052394">
    <property type="entry name" value="LRR-containing"/>
</dbReference>
<accession>A0A7R9P6D6</accession>
<gene>
    <name evidence="2" type="ORF">TCMB3V08_LOCUS4421</name>
</gene>
<dbReference type="SUPFAM" id="SSF52047">
    <property type="entry name" value="RNI-like"/>
    <property type="match status" value="1"/>
</dbReference>
<dbReference type="SMART" id="SM00368">
    <property type="entry name" value="LRR_RI"/>
    <property type="match status" value="3"/>
</dbReference>
<dbReference type="EMBL" id="OE180682">
    <property type="protein sequence ID" value="CAD7571757.1"/>
    <property type="molecule type" value="Genomic_DNA"/>
</dbReference>
<dbReference type="Gene3D" id="3.80.10.10">
    <property type="entry name" value="Ribonuclease Inhibitor"/>
    <property type="match status" value="3"/>
</dbReference>